<dbReference type="SUPFAM" id="SSF69500">
    <property type="entry name" value="DTD-like"/>
    <property type="match status" value="1"/>
</dbReference>
<sequence>MRALIQRVTRASVTVDGEVIGSIGPGVLALVCAMRGDSETEAEKLAAKLSKLRIFEDDAGKMNRSLPDIGGAALVVSQFTLAADTSRGNRPGFSEAADPETGRRLYEHFADHLASLGTPVERGRFAADMAVELVNDGPITIWLEVAPPTA</sequence>
<name>A0A239CJ30_9RHOB</name>
<comment type="domain">
    <text evidence="2">A Gly-cisPro motif from one monomer fits into the active site of the other monomer to allow specific chiral rejection of L-amino acids.</text>
</comment>
<dbReference type="GO" id="GO:0019478">
    <property type="term" value="P:D-amino acid catabolic process"/>
    <property type="evidence" value="ECO:0007669"/>
    <property type="project" value="UniProtKB-UniRule"/>
</dbReference>
<dbReference type="Pfam" id="PF02580">
    <property type="entry name" value="Tyr_Deacylase"/>
    <property type="match status" value="1"/>
</dbReference>
<dbReference type="FunFam" id="3.50.80.10:FF:000001">
    <property type="entry name" value="D-aminoacyl-tRNA deacylase"/>
    <property type="match status" value="1"/>
</dbReference>
<dbReference type="PANTHER" id="PTHR10472:SF5">
    <property type="entry name" value="D-AMINOACYL-TRNA DEACYLASE 1"/>
    <property type="match status" value="1"/>
</dbReference>
<keyword evidence="2" id="KW-0694">RNA-binding</keyword>
<comment type="catalytic activity">
    <reaction evidence="2">
        <text>glycyl-tRNA(Ala) + H2O = tRNA(Ala) + glycine + H(+)</text>
        <dbReference type="Rhea" id="RHEA:53744"/>
        <dbReference type="Rhea" id="RHEA-COMP:9657"/>
        <dbReference type="Rhea" id="RHEA-COMP:13640"/>
        <dbReference type="ChEBI" id="CHEBI:15377"/>
        <dbReference type="ChEBI" id="CHEBI:15378"/>
        <dbReference type="ChEBI" id="CHEBI:57305"/>
        <dbReference type="ChEBI" id="CHEBI:78442"/>
        <dbReference type="ChEBI" id="CHEBI:78522"/>
    </reaction>
</comment>
<gene>
    <name evidence="2" type="primary">dtd</name>
    <name evidence="3" type="ORF">SAMN05421757_101313</name>
</gene>
<dbReference type="GO" id="GO:0051500">
    <property type="term" value="F:D-tyrosyl-tRNA(Tyr) deacylase activity"/>
    <property type="evidence" value="ECO:0007669"/>
    <property type="project" value="TreeGrafter"/>
</dbReference>
<comment type="subcellular location">
    <subcellularLocation>
        <location evidence="2">Cytoplasm</location>
    </subcellularLocation>
</comment>
<comment type="subunit">
    <text evidence="2">Homodimer.</text>
</comment>
<evidence type="ECO:0000256" key="2">
    <source>
        <dbReference type="HAMAP-Rule" id="MF_00518"/>
    </source>
</evidence>
<evidence type="ECO:0000313" key="3">
    <source>
        <dbReference type="EMBL" id="SNS19959.1"/>
    </source>
</evidence>
<dbReference type="EMBL" id="FZOY01000001">
    <property type="protein sequence ID" value="SNS19959.1"/>
    <property type="molecule type" value="Genomic_DNA"/>
</dbReference>
<accession>A0A239CJ30</accession>
<dbReference type="EC" id="3.1.1.96" evidence="2"/>
<dbReference type="RefSeq" id="WP_089230787.1">
    <property type="nucleotide sequence ID" value="NZ_FZOY01000001.1"/>
</dbReference>
<keyword evidence="2" id="KW-0820">tRNA-binding</keyword>
<dbReference type="GO" id="GO:0005737">
    <property type="term" value="C:cytoplasm"/>
    <property type="evidence" value="ECO:0007669"/>
    <property type="project" value="UniProtKB-SubCell"/>
</dbReference>
<dbReference type="EC" id="3.1.1.-" evidence="2"/>
<feature type="short sequence motif" description="Gly-cisPro motif, important for rejection of L-amino acids" evidence="2">
    <location>
        <begin position="137"/>
        <end position="138"/>
    </location>
</feature>
<dbReference type="OrthoDB" id="9801395at2"/>
<dbReference type="GO" id="GO:0106026">
    <property type="term" value="F:Gly-tRNA(Ala) deacylase activity"/>
    <property type="evidence" value="ECO:0007669"/>
    <property type="project" value="UniProtKB-UniRule"/>
</dbReference>
<keyword evidence="2" id="KW-0378">Hydrolase</keyword>
<dbReference type="Proteomes" id="UP000198426">
    <property type="component" value="Unassembled WGS sequence"/>
</dbReference>
<dbReference type="HAMAP" id="MF_00518">
    <property type="entry name" value="Deacylase_Dtd"/>
    <property type="match status" value="1"/>
</dbReference>
<dbReference type="CDD" id="cd00563">
    <property type="entry name" value="Dtyr_deacylase"/>
    <property type="match status" value="1"/>
</dbReference>
<dbReference type="Gene3D" id="3.50.80.10">
    <property type="entry name" value="D-tyrosyl-tRNA(Tyr) deacylase"/>
    <property type="match status" value="1"/>
</dbReference>
<comment type="catalytic activity">
    <reaction evidence="2">
        <text>a D-aminoacyl-tRNA + H2O = a tRNA + a D-alpha-amino acid + H(+)</text>
        <dbReference type="Rhea" id="RHEA:13953"/>
        <dbReference type="Rhea" id="RHEA-COMP:10123"/>
        <dbReference type="Rhea" id="RHEA-COMP:10124"/>
        <dbReference type="ChEBI" id="CHEBI:15377"/>
        <dbReference type="ChEBI" id="CHEBI:15378"/>
        <dbReference type="ChEBI" id="CHEBI:59871"/>
        <dbReference type="ChEBI" id="CHEBI:78442"/>
        <dbReference type="ChEBI" id="CHEBI:79333"/>
        <dbReference type="EC" id="3.1.1.96"/>
    </reaction>
</comment>
<dbReference type="GO" id="GO:0000049">
    <property type="term" value="F:tRNA binding"/>
    <property type="evidence" value="ECO:0007669"/>
    <property type="project" value="UniProtKB-UniRule"/>
</dbReference>
<dbReference type="AlphaFoldDB" id="A0A239CJ30"/>
<keyword evidence="4" id="KW-1185">Reference proteome</keyword>
<protein>
    <recommendedName>
        <fullName evidence="2">D-aminoacyl-tRNA deacylase</fullName>
        <shortName evidence="2">DTD</shortName>
        <ecNumber evidence="2">3.1.1.96</ecNumber>
    </recommendedName>
    <alternativeName>
        <fullName evidence="2">Gly-tRNA(Ala) deacylase</fullName>
        <ecNumber evidence="2">3.1.1.-</ecNumber>
    </alternativeName>
</protein>
<dbReference type="PANTHER" id="PTHR10472">
    <property type="entry name" value="D-TYROSYL-TRNA TYR DEACYLASE"/>
    <property type="match status" value="1"/>
</dbReference>
<evidence type="ECO:0000256" key="1">
    <source>
        <dbReference type="ARBA" id="ARBA00009673"/>
    </source>
</evidence>
<proteinExistence type="inferred from homology"/>
<comment type="function">
    <text evidence="2">An aminoacyl-tRNA editing enzyme that deacylates mischarged D-aminoacyl-tRNAs. Also deacylates mischarged glycyl-tRNA(Ala), protecting cells against glycine mischarging by AlaRS. Acts via tRNA-based rather than protein-based catalysis; rejects L-amino acids rather than detecting D-amino acids in the active site. By recycling D-aminoacyl-tRNA to D-amino acids and free tRNA molecules, this enzyme counteracts the toxicity associated with the formation of D-aminoacyl-tRNA entities in vivo and helps enforce protein L-homochirality.</text>
</comment>
<dbReference type="InterPro" id="IPR003732">
    <property type="entry name" value="Daa-tRNA_deacyls_DTD"/>
</dbReference>
<reference evidence="3 4" key="1">
    <citation type="submission" date="2017-06" db="EMBL/GenBank/DDBJ databases">
        <authorList>
            <person name="Kim H.J."/>
            <person name="Triplett B.A."/>
        </authorList>
    </citation>
    <scope>NUCLEOTIDE SEQUENCE [LARGE SCALE GENOMIC DNA]</scope>
    <source>
        <strain evidence="3 4">DSM 29339</strain>
    </source>
</reference>
<evidence type="ECO:0000313" key="4">
    <source>
        <dbReference type="Proteomes" id="UP000198426"/>
    </source>
</evidence>
<dbReference type="GO" id="GO:0043908">
    <property type="term" value="F:Ser(Gly)-tRNA(Ala) hydrolase activity"/>
    <property type="evidence" value="ECO:0007669"/>
    <property type="project" value="UniProtKB-UniRule"/>
</dbReference>
<comment type="similarity">
    <text evidence="1 2">Belongs to the DTD family.</text>
</comment>
<dbReference type="NCBIfam" id="TIGR00256">
    <property type="entry name" value="D-aminoacyl-tRNA deacylase"/>
    <property type="match status" value="1"/>
</dbReference>
<dbReference type="InterPro" id="IPR023509">
    <property type="entry name" value="DTD-like_sf"/>
</dbReference>
<organism evidence="3 4">
    <name type="scientific">Tropicimonas sediminicola</name>
    <dbReference type="NCBI Taxonomy" id="1031541"/>
    <lineage>
        <taxon>Bacteria</taxon>
        <taxon>Pseudomonadati</taxon>
        <taxon>Pseudomonadota</taxon>
        <taxon>Alphaproteobacteria</taxon>
        <taxon>Rhodobacterales</taxon>
        <taxon>Roseobacteraceae</taxon>
        <taxon>Tropicimonas</taxon>
    </lineage>
</organism>
<keyword evidence="2" id="KW-0963">Cytoplasm</keyword>